<evidence type="ECO:0000256" key="11">
    <source>
        <dbReference type="ARBA" id="ARBA00023136"/>
    </source>
</evidence>
<dbReference type="InterPro" id="IPR005864">
    <property type="entry name" value="ATP_synth_F0_bsu_bac"/>
</dbReference>
<keyword evidence="6" id="KW-0138">CF(0)</keyword>
<evidence type="ECO:0008006" key="17">
    <source>
        <dbReference type="Google" id="ProtNLM"/>
    </source>
</evidence>
<dbReference type="GO" id="GO:0045259">
    <property type="term" value="C:proton-transporting ATP synthase complex"/>
    <property type="evidence" value="ECO:0007669"/>
    <property type="project" value="UniProtKB-KW"/>
</dbReference>
<comment type="subcellular location">
    <subcellularLocation>
        <location evidence="2">Endomembrane system</location>
    </subcellularLocation>
    <subcellularLocation>
        <location evidence="1">Membrane</location>
        <topology evidence="1">Single-pass membrane protein</topology>
    </subcellularLocation>
</comment>
<organism evidence="16">
    <name type="scientific">marine metagenome</name>
    <dbReference type="NCBI Taxonomy" id="408172"/>
    <lineage>
        <taxon>unclassified sequences</taxon>
        <taxon>metagenomes</taxon>
        <taxon>ecological metagenomes</taxon>
    </lineage>
</organism>
<dbReference type="GO" id="GO:0046961">
    <property type="term" value="F:proton-transporting ATPase activity, rotational mechanism"/>
    <property type="evidence" value="ECO:0007669"/>
    <property type="project" value="TreeGrafter"/>
</dbReference>
<proteinExistence type="inferred from homology"/>
<keyword evidence="11 15" id="KW-0472">Membrane</keyword>
<keyword evidence="14" id="KW-0175">Coiled coil</keyword>
<evidence type="ECO:0000256" key="15">
    <source>
        <dbReference type="SAM" id="Phobius"/>
    </source>
</evidence>
<evidence type="ECO:0000256" key="14">
    <source>
        <dbReference type="SAM" id="Coils"/>
    </source>
</evidence>
<evidence type="ECO:0000256" key="8">
    <source>
        <dbReference type="ARBA" id="ARBA00022781"/>
    </source>
</evidence>
<evidence type="ECO:0000256" key="5">
    <source>
        <dbReference type="ARBA" id="ARBA00022475"/>
    </source>
</evidence>
<evidence type="ECO:0000256" key="1">
    <source>
        <dbReference type="ARBA" id="ARBA00004167"/>
    </source>
</evidence>
<dbReference type="InterPro" id="IPR050059">
    <property type="entry name" value="ATP_synthase_B_chain"/>
</dbReference>
<evidence type="ECO:0000256" key="7">
    <source>
        <dbReference type="ARBA" id="ARBA00022692"/>
    </source>
</evidence>
<dbReference type="EMBL" id="UINC01081990">
    <property type="protein sequence ID" value="SVC26344.1"/>
    <property type="molecule type" value="Genomic_DNA"/>
</dbReference>
<keyword evidence="12" id="KW-0066">ATP synthesis</keyword>
<dbReference type="AlphaFoldDB" id="A0A382KNC3"/>
<dbReference type="GO" id="GO:0012505">
    <property type="term" value="C:endomembrane system"/>
    <property type="evidence" value="ECO:0007669"/>
    <property type="project" value="UniProtKB-SubCell"/>
</dbReference>
<evidence type="ECO:0000256" key="10">
    <source>
        <dbReference type="ARBA" id="ARBA00023065"/>
    </source>
</evidence>
<evidence type="ECO:0000313" key="16">
    <source>
        <dbReference type="EMBL" id="SVC26344.1"/>
    </source>
</evidence>
<protein>
    <recommendedName>
        <fullName evidence="17">ATP synthase F0 subunit B</fullName>
    </recommendedName>
</protein>
<keyword evidence="5" id="KW-1003">Cell membrane</keyword>
<evidence type="ECO:0000256" key="13">
    <source>
        <dbReference type="ARBA" id="ARBA00025198"/>
    </source>
</evidence>
<evidence type="ECO:0000256" key="4">
    <source>
        <dbReference type="ARBA" id="ARBA00022448"/>
    </source>
</evidence>
<accession>A0A382KNC3</accession>
<dbReference type="Pfam" id="PF00430">
    <property type="entry name" value="ATP-synt_B"/>
    <property type="match status" value="1"/>
</dbReference>
<feature type="coiled-coil region" evidence="14">
    <location>
        <begin position="139"/>
        <end position="170"/>
    </location>
</feature>
<dbReference type="Gene3D" id="6.10.250.1580">
    <property type="match status" value="1"/>
</dbReference>
<dbReference type="PANTHER" id="PTHR33445:SF1">
    <property type="entry name" value="ATP SYNTHASE SUBUNIT B"/>
    <property type="match status" value="1"/>
</dbReference>
<comment type="function">
    <text evidence="13">F(1)F(0) ATP synthase produces ATP from ADP in the presence of a proton or sodium gradient. F-type ATPases consist of two structural domains, F(1) containing the extramembraneous catalytic core and F(0) containing the membrane proton channel, linked together by a central stalk and a peripheral stalk. During catalysis, ATP synthesis in the catalytic domain of F(1) is coupled via a rotary mechanism of the central stalk subunits to proton translocation.</text>
</comment>
<dbReference type="PANTHER" id="PTHR33445">
    <property type="entry name" value="ATP SYNTHASE SUBUNIT B', CHLOROPLASTIC"/>
    <property type="match status" value="1"/>
</dbReference>
<gene>
    <name evidence="16" type="ORF">METZ01_LOCUS279198</name>
</gene>
<reference evidence="16" key="1">
    <citation type="submission" date="2018-05" db="EMBL/GenBank/DDBJ databases">
        <authorList>
            <person name="Lanie J.A."/>
            <person name="Ng W.-L."/>
            <person name="Kazmierczak K.M."/>
            <person name="Andrzejewski T.M."/>
            <person name="Davidsen T.M."/>
            <person name="Wayne K.J."/>
            <person name="Tettelin H."/>
            <person name="Glass J.I."/>
            <person name="Rusch D."/>
            <person name="Podicherti R."/>
            <person name="Tsui H.-C.T."/>
            <person name="Winkler M.E."/>
        </authorList>
    </citation>
    <scope>NUCLEOTIDE SEQUENCE</scope>
</reference>
<evidence type="ECO:0000256" key="2">
    <source>
        <dbReference type="ARBA" id="ARBA00004308"/>
    </source>
</evidence>
<evidence type="ECO:0000256" key="9">
    <source>
        <dbReference type="ARBA" id="ARBA00022989"/>
    </source>
</evidence>
<keyword evidence="9 15" id="KW-1133">Transmembrane helix</keyword>
<dbReference type="InterPro" id="IPR002146">
    <property type="entry name" value="ATP_synth_b/b'su_bac/chlpt"/>
</dbReference>
<evidence type="ECO:0000256" key="6">
    <source>
        <dbReference type="ARBA" id="ARBA00022547"/>
    </source>
</evidence>
<dbReference type="HAMAP" id="MF_01398">
    <property type="entry name" value="ATP_synth_b_bprime"/>
    <property type="match status" value="1"/>
</dbReference>
<evidence type="ECO:0000256" key="12">
    <source>
        <dbReference type="ARBA" id="ARBA00023310"/>
    </source>
</evidence>
<dbReference type="InterPro" id="IPR028987">
    <property type="entry name" value="ATP_synth_B-like_membr_sf"/>
</dbReference>
<keyword evidence="4" id="KW-0813">Transport</keyword>
<dbReference type="CDD" id="cd06503">
    <property type="entry name" value="ATP-synt_Fo_b"/>
    <property type="match status" value="1"/>
</dbReference>
<dbReference type="NCBIfam" id="TIGR01144">
    <property type="entry name" value="ATP_synt_b"/>
    <property type="match status" value="1"/>
</dbReference>
<feature type="non-terminal residue" evidence="16">
    <location>
        <position position="1"/>
    </location>
</feature>
<sequence length="242" mass="25760">PMTNRRNRLLVAPLLALLALLTFAGPASASGESVGSCIAEKLGELIEESHGDLEEVLHELHVDASIGDHFEKKCIEAPSPILPETNEIIWGGSAFLILFVLMVKKGFPAVRGAMDARAEKIRSDLDAAEQARLDAQSVQSDYEARLADAKAEASRLIDEARVAADQLKGDLAARAETDIAELRERAAAGLESERAQAIADLRAEVAGIALGAAERVVHSSLDSEVQGRLIDAYIDEVSGTDG</sequence>
<keyword evidence="10" id="KW-0406">Ion transport</keyword>
<feature type="transmembrane region" description="Helical" evidence="15">
    <location>
        <begin position="88"/>
        <end position="107"/>
    </location>
</feature>
<comment type="similarity">
    <text evidence="3">Belongs to the ATPase B chain family.</text>
</comment>
<dbReference type="SUPFAM" id="SSF81573">
    <property type="entry name" value="F1F0 ATP synthase subunit B, membrane domain"/>
    <property type="match status" value="1"/>
</dbReference>
<name>A0A382KNC3_9ZZZZ</name>
<keyword evidence="7 15" id="KW-0812">Transmembrane</keyword>
<evidence type="ECO:0000256" key="3">
    <source>
        <dbReference type="ARBA" id="ARBA00005513"/>
    </source>
</evidence>
<keyword evidence="8" id="KW-0375">Hydrogen ion transport</keyword>
<dbReference type="GO" id="GO:0015986">
    <property type="term" value="P:proton motive force-driven ATP synthesis"/>
    <property type="evidence" value="ECO:0007669"/>
    <property type="project" value="InterPro"/>
</dbReference>